<dbReference type="AlphaFoldDB" id="A0A101SJR7"/>
<name>A0A101SJR7_9ACTN</name>
<evidence type="ECO:0008006" key="3">
    <source>
        <dbReference type="Google" id="ProtNLM"/>
    </source>
</evidence>
<dbReference type="Gene3D" id="2.60.120.10">
    <property type="entry name" value="Jelly Rolls"/>
    <property type="match status" value="1"/>
</dbReference>
<dbReference type="EMBL" id="LMWX01000097">
    <property type="protein sequence ID" value="KUN75295.1"/>
    <property type="molecule type" value="Genomic_DNA"/>
</dbReference>
<reference evidence="1 2" key="1">
    <citation type="submission" date="2015-10" db="EMBL/GenBank/DDBJ databases">
        <title>Draft genome sequence of Streptomyces bungoensis DSM 41781, type strain for the species Streptomyces bungoensis.</title>
        <authorList>
            <person name="Ruckert C."/>
            <person name="Winkler A."/>
            <person name="Kalinowski J."/>
            <person name="Kampfer P."/>
            <person name="Glaeser S."/>
        </authorList>
    </citation>
    <scope>NUCLEOTIDE SEQUENCE [LARGE SCALE GENOMIC DNA]</scope>
    <source>
        <strain evidence="1 2">DSM 41781</strain>
    </source>
</reference>
<protein>
    <recommendedName>
        <fullName evidence="3">JmjC domain-containing protein</fullName>
    </recommendedName>
</protein>
<comment type="caution">
    <text evidence="1">The sequence shown here is derived from an EMBL/GenBank/DDBJ whole genome shotgun (WGS) entry which is preliminary data.</text>
</comment>
<dbReference type="OrthoDB" id="5136387at2"/>
<dbReference type="InterPro" id="IPR011051">
    <property type="entry name" value="RmlC_Cupin_sf"/>
</dbReference>
<organism evidence="1 2">
    <name type="scientific">Streptomyces bungoensis</name>
    <dbReference type="NCBI Taxonomy" id="285568"/>
    <lineage>
        <taxon>Bacteria</taxon>
        <taxon>Bacillati</taxon>
        <taxon>Actinomycetota</taxon>
        <taxon>Actinomycetes</taxon>
        <taxon>Kitasatosporales</taxon>
        <taxon>Streptomycetaceae</taxon>
        <taxon>Streptomyces</taxon>
    </lineage>
</organism>
<dbReference type="Proteomes" id="UP000053024">
    <property type="component" value="Unassembled WGS sequence"/>
</dbReference>
<gene>
    <name evidence="1" type="ORF">AQJ66_36135</name>
</gene>
<dbReference type="STRING" id="285568.AQJ66_36135"/>
<keyword evidence="2" id="KW-1185">Reference proteome</keyword>
<dbReference type="RefSeq" id="WP_061931050.1">
    <property type="nucleotide sequence ID" value="NZ_JBEYBH010000057.1"/>
</dbReference>
<sequence>MSIDVTTWKAFAAAHAPDFTRTVFLPGLVTDPRHLSRLIDDGLRTATRRAPGDLRLRAFRPGAFDYRLTQRFITTPPADDESATAWLARTADSDEACVAVNDIASWNLSLGTEVARIVEGLVADRQHELPSGTDVYTFVAHSGWTPFGIHKDGEPSLIFHLGPSPKEVWVWHDHPFDASGITPSPSFGRITFDIEEHLGSAERHLLRPGDFLLIPQDTYHVFRNLGPSTFLGLTLYPVRTRSLITEALWRAARPAEPLAPYPPAHHVTDRARALLHDNTALAERVTDQLDLAQLRLRTNGYLSPPHRAALPAAAPAPDALLRWSRPGAVAAHPDGTVLVTRGRTLTVPHRTDFTALEKATASTAPFTLDELAASLPATLPADSRTELAHALHTTGAVTAA</sequence>
<evidence type="ECO:0000313" key="1">
    <source>
        <dbReference type="EMBL" id="KUN75295.1"/>
    </source>
</evidence>
<dbReference type="InterPro" id="IPR014710">
    <property type="entry name" value="RmlC-like_jellyroll"/>
</dbReference>
<accession>A0A101SJR7</accession>
<evidence type="ECO:0000313" key="2">
    <source>
        <dbReference type="Proteomes" id="UP000053024"/>
    </source>
</evidence>
<dbReference type="SUPFAM" id="SSF51182">
    <property type="entry name" value="RmlC-like cupins"/>
    <property type="match status" value="1"/>
</dbReference>
<proteinExistence type="predicted"/>